<dbReference type="EMBL" id="MZGX01000028">
    <property type="protein sequence ID" value="OPX42532.1"/>
    <property type="molecule type" value="Genomic_DNA"/>
</dbReference>
<dbReference type="AlphaFoldDB" id="A0A1V4SF39"/>
<comment type="caution">
    <text evidence="1">The sequence shown here is derived from an EMBL/GenBank/DDBJ whole genome shotgun (WGS) entry which is preliminary data.</text>
</comment>
<evidence type="ECO:0000313" key="2">
    <source>
        <dbReference type="Proteomes" id="UP000191554"/>
    </source>
</evidence>
<gene>
    <name evidence="1" type="ORF">CLHUN_36570</name>
</gene>
<protein>
    <submittedName>
        <fullName evidence="1">Uncharacterized protein</fullName>
    </submittedName>
</protein>
<accession>A0A1V4SF39</accession>
<dbReference type="Proteomes" id="UP000191554">
    <property type="component" value="Unassembled WGS sequence"/>
</dbReference>
<keyword evidence="2" id="KW-1185">Reference proteome</keyword>
<sequence>MAFFFFKIPFFMAPATAGSAGTGQELKGGGVAC</sequence>
<proteinExistence type="predicted"/>
<evidence type="ECO:0000313" key="1">
    <source>
        <dbReference type="EMBL" id="OPX42532.1"/>
    </source>
</evidence>
<reference evidence="1 2" key="1">
    <citation type="submission" date="2017-03" db="EMBL/GenBank/DDBJ databases">
        <title>Genome sequence of Clostridium hungatei DSM 14427.</title>
        <authorList>
            <person name="Poehlein A."/>
            <person name="Daniel R."/>
        </authorList>
    </citation>
    <scope>NUCLEOTIDE SEQUENCE [LARGE SCALE GENOMIC DNA]</scope>
    <source>
        <strain evidence="1 2">DSM 14427</strain>
    </source>
</reference>
<name>A0A1V4SF39_RUMHU</name>
<organism evidence="1 2">
    <name type="scientific">Ruminiclostridium hungatei</name>
    <name type="common">Clostridium hungatei</name>
    <dbReference type="NCBI Taxonomy" id="48256"/>
    <lineage>
        <taxon>Bacteria</taxon>
        <taxon>Bacillati</taxon>
        <taxon>Bacillota</taxon>
        <taxon>Clostridia</taxon>
        <taxon>Eubacteriales</taxon>
        <taxon>Oscillospiraceae</taxon>
        <taxon>Ruminiclostridium</taxon>
    </lineage>
</organism>